<dbReference type="SUPFAM" id="SSF52540">
    <property type="entry name" value="P-loop containing nucleoside triphosphate hydrolases"/>
    <property type="match status" value="1"/>
</dbReference>
<dbReference type="InterPro" id="IPR027417">
    <property type="entry name" value="P-loop_NTPase"/>
</dbReference>
<dbReference type="InterPro" id="IPR041685">
    <property type="entry name" value="AAA_GajA/Old/RecF-like"/>
</dbReference>
<proteinExistence type="predicted"/>
<dbReference type="PANTHER" id="PTHR43581:SF2">
    <property type="entry name" value="EXCINUCLEASE ATPASE SUBUNIT"/>
    <property type="match status" value="1"/>
</dbReference>
<dbReference type="AlphaFoldDB" id="A0A455VT71"/>
<dbReference type="Pfam" id="PF13175">
    <property type="entry name" value="AAA_15"/>
    <property type="match status" value="1"/>
</dbReference>
<keyword evidence="2" id="KW-0067">ATP-binding</keyword>
<dbReference type="PANTHER" id="PTHR43581">
    <property type="entry name" value="ATP/GTP PHOSPHATASE"/>
    <property type="match status" value="1"/>
</dbReference>
<organism evidence="2">
    <name type="scientific">Enterobacter asburiae</name>
    <dbReference type="NCBI Taxonomy" id="61645"/>
    <lineage>
        <taxon>Bacteria</taxon>
        <taxon>Pseudomonadati</taxon>
        <taxon>Pseudomonadota</taxon>
        <taxon>Gammaproteobacteria</taxon>
        <taxon>Enterobacterales</taxon>
        <taxon>Enterobacteriaceae</taxon>
        <taxon>Enterobacter</taxon>
        <taxon>Enterobacter cloacae complex</taxon>
    </lineage>
</organism>
<gene>
    <name evidence="2" type="ORF">MRY18106EAS_30550</name>
</gene>
<evidence type="ECO:0000259" key="1">
    <source>
        <dbReference type="Pfam" id="PF13175"/>
    </source>
</evidence>
<dbReference type="Gene3D" id="3.40.50.300">
    <property type="entry name" value="P-loop containing nucleotide triphosphate hydrolases"/>
    <property type="match status" value="1"/>
</dbReference>
<keyword evidence="2" id="KW-0547">Nucleotide-binding</keyword>
<dbReference type="EMBL" id="AP019533">
    <property type="protein sequence ID" value="BBI96523.1"/>
    <property type="molecule type" value="Genomic_DNA"/>
</dbReference>
<dbReference type="InterPro" id="IPR051396">
    <property type="entry name" value="Bact_Antivir_Def_Nuclease"/>
</dbReference>
<feature type="domain" description="Endonuclease GajA/Old nuclease/RecF-like AAA" evidence="1">
    <location>
        <begin position="8"/>
        <end position="442"/>
    </location>
</feature>
<protein>
    <submittedName>
        <fullName evidence="2">ATP-binding protein</fullName>
    </submittedName>
</protein>
<dbReference type="GO" id="GO:0005524">
    <property type="term" value="F:ATP binding"/>
    <property type="evidence" value="ECO:0007669"/>
    <property type="project" value="UniProtKB-KW"/>
</dbReference>
<dbReference type="CDD" id="cd00267">
    <property type="entry name" value="ABC_ATPase"/>
    <property type="match status" value="1"/>
</dbReference>
<evidence type="ECO:0000313" key="2">
    <source>
        <dbReference type="EMBL" id="BBI96523.1"/>
    </source>
</evidence>
<reference evidence="2" key="1">
    <citation type="submission" date="2019-03" db="EMBL/GenBank/DDBJ databases">
        <title>Complete genome sequences of Enterobacter asburiae str. MRY18-106 isolated from a patient in Japan.</title>
        <authorList>
            <person name="Sekizuka T."/>
            <person name="Matsui M."/>
            <person name="Takara T."/>
            <person name="Uechi A."/>
            <person name="Harakuni M."/>
            <person name="Kimura T."/>
            <person name="Suzuki S."/>
            <person name="Kuroda M."/>
        </authorList>
    </citation>
    <scope>NUCLEOTIDE SEQUENCE</scope>
    <source>
        <strain evidence="2">MRY18-106</strain>
    </source>
</reference>
<name>A0A455VT71_ENTAS</name>
<sequence>MDFNSQLISSVKIRKLFGLYDYDLPIDGELSGASIIYGDNGVGKSTLLRLVFHLLSSSNSNGHRNSLFTSVFYYLEVILSSGYKLTAEFQLKNSIRVLSLKIYDREKLIADWDYTPKTDRSFLFDDYELEFQEIIMSDGKKRMIQTKKRKSKSVKGEKNYIETLRSIVPVTFILNADRRLSSDSISDPSDEVELRKVLRFKEPKDLNELVSRTRELAVSQALNRAGAWFSRKAFQGTNQGADNVHSVYAKVLKHLVAEQTVKNINNEIEIINSLENLQSRSKKLAEYELATVLDMSEFKSIISNKNELAYSLAADILATYIESLESRLDAVTPIYNMLDKFVSIINGLLRDKVISFKLGTGFYIVNMNGDPLLANQLSSGEQQLILLFCYVIVARDQPSIFMIDEPEISLNIKWQRKLVQTLLDMTDGENVQFIFASHSMELLAQHRDKVVIMTSKGDE</sequence>
<accession>A0A455VT71</accession>
<dbReference type="GO" id="GO:0016887">
    <property type="term" value="F:ATP hydrolysis activity"/>
    <property type="evidence" value="ECO:0007669"/>
    <property type="project" value="InterPro"/>
</dbReference>